<evidence type="ECO:0000256" key="1">
    <source>
        <dbReference type="ARBA" id="ARBA00004606"/>
    </source>
</evidence>
<evidence type="ECO:0000256" key="5">
    <source>
        <dbReference type="ARBA" id="ARBA00023136"/>
    </source>
</evidence>
<evidence type="ECO:0000256" key="6">
    <source>
        <dbReference type="ARBA" id="ARBA00023180"/>
    </source>
</evidence>
<dbReference type="Gene3D" id="3.80.10.10">
    <property type="entry name" value="Ribonuclease Inhibitor"/>
    <property type="match status" value="1"/>
</dbReference>
<feature type="compositionally biased region" description="Gly residues" evidence="7">
    <location>
        <begin position="906"/>
        <end position="917"/>
    </location>
</feature>
<evidence type="ECO:0000256" key="7">
    <source>
        <dbReference type="SAM" id="MobiDB-lite"/>
    </source>
</evidence>
<feature type="region of interest" description="Disordered" evidence="7">
    <location>
        <begin position="895"/>
        <end position="938"/>
    </location>
</feature>
<name>D7FLJ7_ECTSI</name>
<evidence type="ECO:0000256" key="4">
    <source>
        <dbReference type="ARBA" id="ARBA00022989"/>
    </source>
</evidence>
<evidence type="ECO:0000313" key="8">
    <source>
        <dbReference type="EMBL" id="CBJ25813.1"/>
    </source>
</evidence>
<reference evidence="8 9" key="1">
    <citation type="journal article" date="2010" name="Nature">
        <title>The Ectocarpus genome and the independent evolution of multicellularity in brown algae.</title>
        <authorList>
            <person name="Cock J.M."/>
            <person name="Sterck L."/>
            <person name="Rouze P."/>
            <person name="Scornet D."/>
            <person name="Allen A.E."/>
            <person name="Amoutzias G."/>
            <person name="Anthouard V."/>
            <person name="Artiguenave F."/>
            <person name="Aury J.M."/>
            <person name="Badger J.H."/>
            <person name="Beszteri B."/>
            <person name="Billiau K."/>
            <person name="Bonnet E."/>
            <person name="Bothwell J.H."/>
            <person name="Bowler C."/>
            <person name="Boyen C."/>
            <person name="Brownlee C."/>
            <person name="Carrano C.J."/>
            <person name="Charrier B."/>
            <person name="Cho G.Y."/>
            <person name="Coelho S.M."/>
            <person name="Collen J."/>
            <person name="Corre E."/>
            <person name="Da Silva C."/>
            <person name="Delage L."/>
            <person name="Delaroque N."/>
            <person name="Dittami S.M."/>
            <person name="Doulbeau S."/>
            <person name="Elias M."/>
            <person name="Farnham G."/>
            <person name="Gachon C.M."/>
            <person name="Gschloessl B."/>
            <person name="Heesch S."/>
            <person name="Jabbari K."/>
            <person name="Jubin C."/>
            <person name="Kawai H."/>
            <person name="Kimura K."/>
            <person name="Kloareg B."/>
            <person name="Kupper F.C."/>
            <person name="Lang D."/>
            <person name="Le Bail A."/>
            <person name="Leblanc C."/>
            <person name="Lerouge P."/>
            <person name="Lohr M."/>
            <person name="Lopez P.J."/>
            <person name="Martens C."/>
            <person name="Maumus F."/>
            <person name="Michel G."/>
            <person name="Miranda-Saavedra D."/>
            <person name="Morales J."/>
            <person name="Moreau H."/>
            <person name="Motomura T."/>
            <person name="Nagasato C."/>
            <person name="Napoli C.A."/>
            <person name="Nelson D.R."/>
            <person name="Nyvall-Collen P."/>
            <person name="Peters A.F."/>
            <person name="Pommier C."/>
            <person name="Potin P."/>
            <person name="Poulain J."/>
            <person name="Quesneville H."/>
            <person name="Read B."/>
            <person name="Rensing S.A."/>
            <person name="Ritter A."/>
            <person name="Rousvoal S."/>
            <person name="Samanta M."/>
            <person name="Samson G."/>
            <person name="Schroeder D.C."/>
            <person name="Segurens B."/>
            <person name="Strittmatter M."/>
            <person name="Tonon T."/>
            <person name="Tregear J.W."/>
            <person name="Valentin K."/>
            <person name="von Dassow P."/>
            <person name="Yamagishi T."/>
            <person name="Van de Peer Y."/>
            <person name="Wincker P."/>
        </authorList>
    </citation>
    <scope>NUCLEOTIDE SEQUENCE [LARGE SCALE GENOMIC DNA]</scope>
    <source>
        <strain evidence="9">Ec32 / CCAP1310/4</strain>
    </source>
</reference>
<proteinExistence type="predicted"/>
<dbReference type="SUPFAM" id="SSF52047">
    <property type="entry name" value="RNI-like"/>
    <property type="match status" value="1"/>
</dbReference>
<evidence type="ECO:0000256" key="2">
    <source>
        <dbReference type="ARBA" id="ARBA00022692"/>
    </source>
</evidence>
<protein>
    <submittedName>
        <fullName evidence="8">Glycosyltransferase, family GT49</fullName>
    </submittedName>
</protein>
<dbReference type="PANTHER" id="PTHR12270">
    <property type="entry name" value="GLYCOSYLTRANSFERASE-RELATED"/>
    <property type="match status" value="1"/>
</dbReference>
<keyword evidence="3" id="KW-0735">Signal-anchor</keyword>
<dbReference type="GO" id="GO:0016020">
    <property type="term" value="C:membrane"/>
    <property type="evidence" value="ECO:0007669"/>
    <property type="project" value="UniProtKB-SubCell"/>
</dbReference>
<dbReference type="InParanoid" id="D7FLJ7"/>
<feature type="compositionally biased region" description="Basic residues" evidence="7">
    <location>
        <begin position="865"/>
        <end position="877"/>
    </location>
</feature>
<keyword evidence="2" id="KW-0812">Transmembrane</keyword>
<dbReference type="Pfam" id="PF13516">
    <property type="entry name" value="LRR_6"/>
    <property type="match status" value="2"/>
</dbReference>
<dbReference type="EMBL" id="FN648143">
    <property type="protein sequence ID" value="CBJ25813.1"/>
    <property type="molecule type" value="Genomic_DNA"/>
</dbReference>
<accession>D7FLJ7</accession>
<keyword evidence="4" id="KW-1133">Transmembrane helix</keyword>
<evidence type="ECO:0000256" key="3">
    <source>
        <dbReference type="ARBA" id="ARBA00022968"/>
    </source>
</evidence>
<dbReference type="EMBL" id="FN649737">
    <property type="protein sequence ID" value="CBJ25813.1"/>
    <property type="molecule type" value="Genomic_DNA"/>
</dbReference>
<dbReference type="GO" id="GO:0042285">
    <property type="term" value="F:xylosyltransferase activity"/>
    <property type="evidence" value="ECO:0007669"/>
    <property type="project" value="TreeGrafter"/>
</dbReference>
<dbReference type="PANTHER" id="PTHR12270:SF52">
    <property type="entry name" value="GLYCOSYLTRANSFERASE-LIKE PROTEIN GNT13-RELATED"/>
    <property type="match status" value="1"/>
</dbReference>
<keyword evidence="6" id="KW-0325">Glycoprotein</keyword>
<gene>
    <name evidence="8" type="ORF">Esi_0016_0084</name>
</gene>
<dbReference type="GO" id="GO:0035269">
    <property type="term" value="P:protein O-linked glycosylation via mannose"/>
    <property type="evidence" value="ECO:0007669"/>
    <property type="project" value="TreeGrafter"/>
</dbReference>
<keyword evidence="5" id="KW-0472">Membrane</keyword>
<dbReference type="GO" id="GO:0015020">
    <property type="term" value="F:glucuronosyltransferase activity"/>
    <property type="evidence" value="ECO:0007669"/>
    <property type="project" value="TreeGrafter"/>
</dbReference>
<organism evidence="8 9">
    <name type="scientific">Ectocarpus siliculosus</name>
    <name type="common">Brown alga</name>
    <name type="synonym">Conferva siliculosa</name>
    <dbReference type="NCBI Taxonomy" id="2880"/>
    <lineage>
        <taxon>Eukaryota</taxon>
        <taxon>Sar</taxon>
        <taxon>Stramenopiles</taxon>
        <taxon>Ochrophyta</taxon>
        <taxon>PX clade</taxon>
        <taxon>Phaeophyceae</taxon>
        <taxon>Ectocarpales</taxon>
        <taxon>Ectocarpaceae</taxon>
        <taxon>Ectocarpus</taxon>
    </lineage>
</organism>
<dbReference type="Proteomes" id="UP000002630">
    <property type="component" value="Linkage Group LG12"/>
</dbReference>
<dbReference type="Pfam" id="PF13896">
    <property type="entry name" value="Glyco_transf_49"/>
    <property type="match status" value="1"/>
</dbReference>
<dbReference type="eggNOG" id="KOG3765">
    <property type="taxonomic scope" value="Eukaryota"/>
</dbReference>
<keyword evidence="9" id="KW-1185">Reference proteome</keyword>
<sequence>MGCMQSKSTGLVLSEQDLKDCDVPDSECIRESANAVKAVQTARILHASRCCPGSSFKPKVGHVYLLKHIKCPQLQTLEIGMASLPSDKNTLLPQLATNMLLQRPDMAPIVMAIRVMLAHAYYGWPSMAVPCMMSLPKSLHTPLPPMDQAVHQSGGLRSVFLASWSLDPRAITDEAAAAGRSTADRIKDLQFTRGQPRYGAIDVGHVAATEKGSGQPDHACVLALVRALQYNTFFTHLDLSTTNTSAARCWSEDPFGPSDVASGPLATAVQGLLRWNVTLQSFLAPNLPCGPGGSSLLNWAAMGSALLVNPRPMATTWDFSKVMIHAAPSHVAFTDHSLIRPVPAQIATWDLTDCGIGDAGLTSLLPAWWRIFSYIAPVRELRLSGNHLGQAGLAPFFNMLNGTGFAFSPPDGLSVPPGPLPAPNTSFVTCLELGGCDLRGAVPSLGMLLLRCPFLRRLGLSNPLPGQGVAFGLQEAEGVFGALVNSLCPLEELDMRGQWGLGAHGTMNSASCLAGLVARKPTLTRLLVGEVDFNSSKTTELDVPAVAASVSSWGADVAADRSSHTGLLLFCTTPHSTLRRLDISFSFFMLEPAMKQSLAVALGHLVATSPLEALVMPGDFRSNGVNCLPGDMMAAFFRALGLSKTLLELDVTGHQFGDVGCVPLGNALRQNRSITTLSYDHNWVTLEGFKAIRGCLYGNKKLVKVSAPAADLAMRTSYLQNEVLEGQRRMWEIKARIKAAYKYNKPEFHRQIALISANNKAWKALEREKNKTIEVAGIIADCIESNRQLKDAKDAGKWAAKKERQQGAFEERYATKMGKILTKLSKETDKARLQAASTKTSPFKAKPRTYFYSSNAQKQQEWRQRNSHHHHHHHHHGYGGGMYFVALPSGHHSPYHHDDGCRDNLVGGGGGEGGGGNTADHRDLPANGEGSASISPEEELVDLKDDYVASPGGDDGESSNPLDRVRDLITNEGPSVFDPSNLGRIDDLFREAGSDVYERMGPILGEAGDFGSKVADTAASWGTDLGSVFGSIGESAGDAFGGLGDLFSDVGGALGSGLGDVGDWAGDALGDGLDAARGLAEDIGEGIGDGLDAAGDLAGEGLDVAGDLAEDIGEGIGEGLDAAGDLAADGLDAAGDLAEDIGEGMGDGLEAAGDLAGGAVDAITDAVDGVADDVDMYAGAGPRDLDDEGPTGGGHFAKVLAGPRRLVRPFSVQRGIDSESPQLMGVGEWTASRLKAREDSRKNSKQPARWEERMFARAKELDRPGAFPYKMRLHAFHAGLAVPSPESRVTLVTQCSTDRLPAVLEQALRWGGDTSLAVHVPSAPLSAKDETMSEIRRLCQRVDQEVRAAPNRRKQLSVDVAILEGAEADPARHDHCGPLYPVNTLRNLALIQARDDSLHPAQAVFLVDCDCLPSEHLLEELHSQEVQDRLNAESSARPAAVVIPCLEFTPGSVSARHDKSIPSSVQKVVEMLAEGTAQGFHVDYFFKGHGPTDFLRKTDLPMYDERFRGYGMNKARAMASSRKRPHVDIRCSCPPPNPGLW</sequence>
<dbReference type="InterPro" id="IPR051292">
    <property type="entry name" value="Xyl/GlcA_transferase"/>
</dbReference>
<evidence type="ECO:0000313" key="9">
    <source>
        <dbReference type="Proteomes" id="UP000002630"/>
    </source>
</evidence>
<dbReference type="InterPro" id="IPR032675">
    <property type="entry name" value="LRR_dom_sf"/>
</dbReference>
<comment type="subcellular location">
    <subcellularLocation>
        <location evidence="1">Membrane</location>
        <topology evidence="1">Single-pass type II membrane protein</topology>
    </subcellularLocation>
</comment>
<dbReference type="InterPro" id="IPR001611">
    <property type="entry name" value="Leu-rich_rpt"/>
</dbReference>
<feature type="region of interest" description="Disordered" evidence="7">
    <location>
        <begin position="855"/>
        <end position="877"/>
    </location>
</feature>
<dbReference type="OrthoDB" id="411524at2759"/>